<keyword evidence="3" id="KW-1185">Reference proteome</keyword>
<reference evidence="2" key="2">
    <citation type="submission" date="2023-06" db="EMBL/GenBank/DDBJ databases">
        <authorList>
            <person name="Swenson N.G."/>
            <person name="Wegrzyn J.L."/>
            <person name="Mcevoy S.L."/>
        </authorList>
    </citation>
    <scope>NUCLEOTIDE SEQUENCE</scope>
    <source>
        <strain evidence="2">NS2018</strain>
        <tissue evidence="2">Leaf</tissue>
    </source>
</reference>
<evidence type="ECO:0000313" key="2">
    <source>
        <dbReference type="EMBL" id="KAK0574637.1"/>
    </source>
</evidence>
<evidence type="ECO:0000256" key="1">
    <source>
        <dbReference type="SAM" id="MobiDB-lite"/>
    </source>
</evidence>
<feature type="region of interest" description="Disordered" evidence="1">
    <location>
        <begin position="18"/>
        <end position="46"/>
    </location>
</feature>
<accession>A0AA39RLG7</accession>
<feature type="compositionally biased region" description="Acidic residues" evidence="1">
    <location>
        <begin position="75"/>
        <end position="86"/>
    </location>
</feature>
<dbReference type="Proteomes" id="UP001168877">
    <property type="component" value="Unassembled WGS sequence"/>
</dbReference>
<evidence type="ECO:0000313" key="3">
    <source>
        <dbReference type="Proteomes" id="UP001168877"/>
    </source>
</evidence>
<reference evidence="2" key="1">
    <citation type="journal article" date="2022" name="Plant J.">
        <title>Strategies of tolerance reflected in two North American maple genomes.</title>
        <authorList>
            <person name="McEvoy S.L."/>
            <person name="Sezen U.U."/>
            <person name="Trouern-Trend A."/>
            <person name="McMahon S.M."/>
            <person name="Schaberg P.G."/>
            <person name="Yang J."/>
            <person name="Wegrzyn J.L."/>
            <person name="Swenson N.G."/>
        </authorList>
    </citation>
    <scope>NUCLEOTIDE SEQUENCE</scope>
    <source>
        <strain evidence="2">NS2018</strain>
    </source>
</reference>
<organism evidence="2 3">
    <name type="scientific">Acer saccharum</name>
    <name type="common">Sugar maple</name>
    <dbReference type="NCBI Taxonomy" id="4024"/>
    <lineage>
        <taxon>Eukaryota</taxon>
        <taxon>Viridiplantae</taxon>
        <taxon>Streptophyta</taxon>
        <taxon>Embryophyta</taxon>
        <taxon>Tracheophyta</taxon>
        <taxon>Spermatophyta</taxon>
        <taxon>Magnoliopsida</taxon>
        <taxon>eudicotyledons</taxon>
        <taxon>Gunneridae</taxon>
        <taxon>Pentapetalae</taxon>
        <taxon>rosids</taxon>
        <taxon>malvids</taxon>
        <taxon>Sapindales</taxon>
        <taxon>Sapindaceae</taxon>
        <taxon>Hippocastanoideae</taxon>
        <taxon>Acereae</taxon>
        <taxon>Acer</taxon>
    </lineage>
</organism>
<proteinExistence type="predicted"/>
<sequence length="86" mass="9891">MVRDLTLEFRAYKENFGSDDTYTRRTSYHPRKRTRAEDPFDPTTEFQTMLPYSPTALIPYPTPLRVAKPPKDSSDPDATDSETSSD</sequence>
<feature type="region of interest" description="Disordered" evidence="1">
    <location>
        <begin position="62"/>
        <end position="86"/>
    </location>
</feature>
<name>A0AA39RLG7_ACESA</name>
<protein>
    <submittedName>
        <fullName evidence="2">Uncharacterized protein</fullName>
    </submittedName>
</protein>
<comment type="caution">
    <text evidence="2">The sequence shown here is derived from an EMBL/GenBank/DDBJ whole genome shotgun (WGS) entry which is preliminary data.</text>
</comment>
<gene>
    <name evidence="2" type="ORF">LWI29_026531</name>
</gene>
<dbReference type="EMBL" id="JAUESC010000387">
    <property type="protein sequence ID" value="KAK0574637.1"/>
    <property type="molecule type" value="Genomic_DNA"/>
</dbReference>
<dbReference type="AlphaFoldDB" id="A0AA39RLG7"/>